<dbReference type="Proteomes" id="UP000515512">
    <property type="component" value="Chromosome"/>
</dbReference>
<dbReference type="EMBL" id="CP059399">
    <property type="protein sequence ID" value="QLY32654.1"/>
    <property type="molecule type" value="Genomic_DNA"/>
</dbReference>
<dbReference type="NCBIfam" id="NF000805">
    <property type="entry name" value="PRK00055.2-3"/>
    <property type="match status" value="1"/>
</dbReference>
<dbReference type="InterPro" id="IPR036866">
    <property type="entry name" value="RibonucZ/Hydroxyglut_hydro"/>
</dbReference>
<dbReference type="Gene3D" id="3.60.15.10">
    <property type="entry name" value="Ribonuclease Z/Hydroxyacylglutathione hydrolase-like"/>
    <property type="match status" value="1"/>
</dbReference>
<proteinExistence type="inferred from homology"/>
<dbReference type="AlphaFoldDB" id="A0A7D6VDC9"/>
<comment type="function">
    <text evidence="8">Zinc phosphodiesterase, which displays some tRNA 3'-processing endonuclease activity. Probably involved in tRNA maturation, by removing a 3'-trailer from precursor tRNA.</text>
</comment>
<feature type="active site" description="Proton acceptor" evidence="8">
    <location>
        <position position="67"/>
    </location>
</feature>
<feature type="binding site" evidence="8">
    <location>
        <position position="142"/>
    </location>
    <ligand>
        <name>Zn(2+)</name>
        <dbReference type="ChEBI" id="CHEBI:29105"/>
        <label>1</label>
        <note>catalytic</note>
    </ligand>
</feature>
<sequence length="305" mass="33536">MSQRELVVLGTASQVPTKQRNHNGYLLRWDAEGMLFDPGEGTQRQMIYAGVSATDITRIGITHFHGDHSLGLAGVAQRISLDRVPHPVDVYYPASGEQFFQRLTHSTAYHQTAELRAHPITERGELPAPGAGFTLTTAPLSHPVEAFGYRITEPDGRRIVPERLREFGISGPAVGLLQREGGIDLDGRTIALEEVSEPRPGQSFAFIMDTRLCGGVHELAEGVDMLVIEATFTDADERLAKEFGHLTARQAGAVAARAGARTLVLTHFSQRYRTLDDHLTEARAEYAGEIVVAEDLMRIPLPPRR</sequence>
<keyword evidence="12" id="KW-1185">Reference proteome</keyword>
<comment type="similarity">
    <text evidence="8">Belongs to the RNase Z family.</text>
</comment>
<dbReference type="InterPro" id="IPR013471">
    <property type="entry name" value="RNase_Z/BN"/>
</dbReference>
<evidence type="ECO:0000256" key="5">
    <source>
        <dbReference type="ARBA" id="ARBA00022759"/>
    </source>
</evidence>
<keyword evidence="6 8" id="KW-0378">Hydrolase</keyword>
<comment type="subunit">
    <text evidence="1 8">Homodimer.</text>
</comment>
<evidence type="ECO:0000256" key="1">
    <source>
        <dbReference type="ARBA" id="ARBA00011738"/>
    </source>
</evidence>
<dbReference type="RefSeq" id="WP_181583819.1">
    <property type="nucleotide sequence ID" value="NZ_CP059399.1"/>
</dbReference>
<keyword evidence="5 8" id="KW-0255">Endonuclease</keyword>
<evidence type="ECO:0000256" key="3">
    <source>
        <dbReference type="ARBA" id="ARBA00022722"/>
    </source>
</evidence>
<comment type="catalytic activity">
    <reaction evidence="8">
        <text>Endonucleolytic cleavage of RNA, removing extra 3' nucleotides from tRNA precursor, generating 3' termini of tRNAs. A 3'-hydroxy group is left at the tRNA terminus and a 5'-phosphoryl group is left at the trailer molecule.</text>
        <dbReference type="EC" id="3.1.26.11"/>
    </reaction>
</comment>
<organism evidence="11 12">
    <name type="scientific">Nocardia huaxiensis</name>
    <dbReference type="NCBI Taxonomy" id="2755382"/>
    <lineage>
        <taxon>Bacteria</taxon>
        <taxon>Bacillati</taxon>
        <taxon>Actinomycetota</taxon>
        <taxon>Actinomycetes</taxon>
        <taxon>Mycobacteriales</taxon>
        <taxon>Nocardiaceae</taxon>
        <taxon>Nocardia</taxon>
    </lineage>
</organism>
<evidence type="ECO:0000256" key="8">
    <source>
        <dbReference type="HAMAP-Rule" id="MF_01818"/>
    </source>
</evidence>
<evidence type="ECO:0000313" key="12">
    <source>
        <dbReference type="Proteomes" id="UP000515512"/>
    </source>
</evidence>
<feature type="binding site" evidence="8">
    <location>
        <position position="63"/>
    </location>
    <ligand>
        <name>Zn(2+)</name>
        <dbReference type="ChEBI" id="CHEBI:29105"/>
        <label>1</label>
        <note>catalytic</note>
    </ligand>
</feature>
<feature type="binding site" evidence="8">
    <location>
        <position position="267"/>
    </location>
    <ligand>
        <name>Zn(2+)</name>
        <dbReference type="ChEBI" id="CHEBI:29105"/>
        <label>2</label>
        <note>catalytic</note>
    </ligand>
</feature>
<comment type="cofactor">
    <cofactor evidence="8">
        <name>Zn(2+)</name>
        <dbReference type="ChEBI" id="CHEBI:29105"/>
    </cofactor>
    <text evidence="8">Binds 2 Zn(2+) ions.</text>
</comment>
<feature type="domain" description="Metallo-beta-lactamase" evidence="10">
    <location>
        <begin position="199"/>
        <end position="268"/>
    </location>
</feature>
<keyword evidence="3 8" id="KW-0540">Nuclease</keyword>
<dbReference type="GO" id="GO:0008270">
    <property type="term" value="F:zinc ion binding"/>
    <property type="evidence" value="ECO:0007669"/>
    <property type="project" value="UniProtKB-UniRule"/>
</dbReference>
<dbReference type="PANTHER" id="PTHR46018">
    <property type="entry name" value="ZINC PHOSPHODIESTERASE ELAC PROTEIN 1"/>
    <property type="match status" value="1"/>
</dbReference>
<accession>A0A7D6VDC9</accession>
<dbReference type="KEGG" id="nhu:H0264_10695"/>
<keyword evidence="4 8" id="KW-0479">Metal-binding</keyword>
<evidence type="ECO:0000256" key="2">
    <source>
        <dbReference type="ARBA" id="ARBA00022694"/>
    </source>
</evidence>
<dbReference type="Pfam" id="PF00753">
    <property type="entry name" value="Lactamase_B"/>
    <property type="match status" value="1"/>
</dbReference>
<gene>
    <name evidence="8" type="primary">rnz</name>
    <name evidence="11" type="ORF">H0264_10695</name>
</gene>
<dbReference type="EC" id="3.1.26.11" evidence="8"/>
<evidence type="ECO:0000259" key="10">
    <source>
        <dbReference type="Pfam" id="PF12706"/>
    </source>
</evidence>
<dbReference type="GO" id="GO:0042781">
    <property type="term" value="F:3'-tRNA processing endoribonuclease activity"/>
    <property type="evidence" value="ECO:0007669"/>
    <property type="project" value="UniProtKB-UniRule"/>
</dbReference>
<dbReference type="CDD" id="cd07717">
    <property type="entry name" value="RNaseZ_ZiPD-like_MBL-fold"/>
    <property type="match status" value="1"/>
</dbReference>
<feature type="binding site" evidence="8">
    <location>
        <position position="209"/>
    </location>
    <ligand>
        <name>Zn(2+)</name>
        <dbReference type="ChEBI" id="CHEBI:29105"/>
        <label>2</label>
        <note>catalytic</note>
    </ligand>
</feature>
<name>A0A7D6VDC9_9NOCA</name>
<dbReference type="PANTHER" id="PTHR46018:SF2">
    <property type="entry name" value="ZINC PHOSPHODIESTERASE ELAC PROTEIN 1"/>
    <property type="match status" value="1"/>
</dbReference>
<evidence type="ECO:0000259" key="9">
    <source>
        <dbReference type="Pfam" id="PF00753"/>
    </source>
</evidence>
<feature type="binding site" evidence="8">
    <location>
        <position position="209"/>
    </location>
    <ligand>
        <name>Zn(2+)</name>
        <dbReference type="ChEBI" id="CHEBI:29105"/>
        <label>1</label>
        <note>catalytic</note>
    </ligand>
</feature>
<dbReference type="InterPro" id="IPR001279">
    <property type="entry name" value="Metallo-B-lactamas"/>
</dbReference>
<dbReference type="HAMAP" id="MF_01818">
    <property type="entry name" value="RNase_Z_BN"/>
    <property type="match status" value="1"/>
</dbReference>
<feature type="binding site" evidence="8">
    <location>
        <position position="68"/>
    </location>
    <ligand>
        <name>Zn(2+)</name>
        <dbReference type="ChEBI" id="CHEBI:29105"/>
        <label>2</label>
        <note>catalytic</note>
    </ligand>
</feature>
<feature type="binding site" evidence="8">
    <location>
        <position position="65"/>
    </location>
    <ligand>
        <name>Zn(2+)</name>
        <dbReference type="ChEBI" id="CHEBI:29105"/>
        <label>1</label>
        <note>catalytic</note>
    </ligand>
</feature>
<reference evidence="11 12" key="1">
    <citation type="submission" date="2020-07" db="EMBL/GenBank/DDBJ databases">
        <authorList>
            <person name="Zhuang K."/>
            <person name="Ran Y."/>
        </authorList>
    </citation>
    <scope>NUCLEOTIDE SEQUENCE [LARGE SCALE GENOMIC DNA]</scope>
    <source>
        <strain evidence="11 12">WCH-YHL-001</strain>
    </source>
</reference>
<evidence type="ECO:0000256" key="4">
    <source>
        <dbReference type="ARBA" id="ARBA00022723"/>
    </source>
</evidence>
<protein>
    <recommendedName>
        <fullName evidence="8">Ribonuclease Z</fullName>
        <shortName evidence="8">RNase Z</shortName>
        <ecNumber evidence="8">3.1.26.11</ecNumber>
    </recommendedName>
    <alternativeName>
        <fullName evidence="8">tRNA 3 endonuclease</fullName>
    </alternativeName>
    <alternativeName>
        <fullName evidence="8">tRNase Z</fullName>
    </alternativeName>
</protein>
<feature type="domain" description="Metallo-beta-lactamase" evidence="9">
    <location>
        <begin position="20"/>
        <end position="144"/>
    </location>
</feature>
<keyword evidence="2 8" id="KW-0819">tRNA processing</keyword>
<evidence type="ECO:0000256" key="6">
    <source>
        <dbReference type="ARBA" id="ARBA00022801"/>
    </source>
</evidence>
<dbReference type="Pfam" id="PF12706">
    <property type="entry name" value="Lactamase_B_2"/>
    <property type="match status" value="1"/>
</dbReference>
<evidence type="ECO:0000313" key="11">
    <source>
        <dbReference type="EMBL" id="QLY32654.1"/>
    </source>
</evidence>
<feature type="binding site" evidence="8">
    <location>
        <position position="67"/>
    </location>
    <ligand>
        <name>Zn(2+)</name>
        <dbReference type="ChEBI" id="CHEBI:29105"/>
        <label>2</label>
        <note>catalytic</note>
    </ligand>
</feature>
<keyword evidence="7 8" id="KW-0862">Zinc</keyword>
<dbReference type="SUPFAM" id="SSF56281">
    <property type="entry name" value="Metallo-hydrolase/oxidoreductase"/>
    <property type="match status" value="1"/>
</dbReference>
<evidence type="ECO:0000256" key="7">
    <source>
        <dbReference type="ARBA" id="ARBA00022833"/>
    </source>
</evidence>